<sequence>MAYKILNLDLAKEPKLTPIIYGRVGDQDMQTITVNVTRRDEQINLTGYTVTFEGVTGGNTKIYDTTGINGSSLATGTFQYTFPNKAFSAAGKYHRAYFSFVKSGQRDTTGEFTVIVADNSDIDASEAETIITEYNKLVEKLNKTYEEAVKRLDDDYEVIAGRVKEIEAELEALKKLIADYQTSVDQTAADAKVEISDTLKRALDAIDEALAKLSSADIVNKTDLLNFISGENIETKFTSNLVDKVNGSLVENPNIVYANTSVDLLSPDKFNYEISTPGYQLVNNLDDLHYISQIKEVNRIRQICVAFNVVEDIERKTPWVFTQHNATTLDQKIELVRKLVDGTIHPIVYASGSGAHSTNPGATRAQVNMQIWGTTWHGGAVNTTNKISLLEYKNQTGQRIQNDGCVYIIVYAPVSDGVVASTVNLDYAALEYTISTSLSDSYTAKQDFIKHLDDKENPHGVTAAQTGAVALTGNQTVNGTKDFQTAPTVKGDTLERVQGVKSYNFTDKIDKTYWTSGTVWIGRAGDVVTISFQAAWKVKSWGAALLWELPKEFQSDMATLSFTGSHQSTGKGVVFRITDSGTNLYIMGSDIAEGVFLTVSYPAKYKLYEI</sequence>
<dbReference type="EMBL" id="MIJY01000034">
    <property type="protein sequence ID" value="OEG12457.1"/>
    <property type="molecule type" value="Genomic_DNA"/>
</dbReference>
<keyword evidence="4" id="KW-1185">Reference proteome</keyword>
<name>A0A1E5GIF0_9ENTE</name>
<organism evidence="3 4">
    <name type="scientific">Enterococcus termitis</name>
    <dbReference type="NCBI Taxonomy" id="332950"/>
    <lineage>
        <taxon>Bacteria</taxon>
        <taxon>Bacillati</taxon>
        <taxon>Bacillota</taxon>
        <taxon>Bacilli</taxon>
        <taxon>Lactobacillales</taxon>
        <taxon>Enterococcaceae</taxon>
        <taxon>Enterococcus</taxon>
    </lineage>
</organism>
<evidence type="ECO:0000313" key="3">
    <source>
        <dbReference type="EMBL" id="OEG12457.1"/>
    </source>
</evidence>
<dbReference type="Proteomes" id="UP000095094">
    <property type="component" value="Unassembled WGS sequence"/>
</dbReference>
<evidence type="ECO:0000313" key="4">
    <source>
        <dbReference type="Proteomes" id="UP000095094"/>
    </source>
</evidence>
<dbReference type="OrthoDB" id="2195304at2"/>
<accession>A0A1E5GIF0</accession>
<protein>
    <recommendedName>
        <fullName evidence="2">BppU N-terminal domain-containing protein</fullName>
    </recommendedName>
</protein>
<keyword evidence="1" id="KW-0175">Coiled coil</keyword>
<gene>
    <name evidence="3" type="ORF">BCR25_07935</name>
</gene>
<feature type="domain" description="BppU N-terminal" evidence="2">
    <location>
        <begin position="5"/>
        <end position="142"/>
    </location>
</feature>
<dbReference type="RefSeq" id="WP_069664158.1">
    <property type="nucleotide sequence ID" value="NZ_JBHUJJ010000001.1"/>
</dbReference>
<dbReference type="AlphaFoldDB" id="A0A1E5GIF0"/>
<dbReference type="Gene3D" id="2.60.40.3350">
    <property type="match status" value="1"/>
</dbReference>
<evidence type="ECO:0000256" key="1">
    <source>
        <dbReference type="SAM" id="Coils"/>
    </source>
</evidence>
<evidence type="ECO:0000259" key="2">
    <source>
        <dbReference type="Pfam" id="PF10651"/>
    </source>
</evidence>
<reference evidence="4" key="1">
    <citation type="submission" date="2016-09" db="EMBL/GenBank/DDBJ databases">
        <authorList>
            <person name="Gulvik C.A."/>
        </authorList>
    </citation>
    <scope>NUCLEOTIDE SEQUENCE [LARGE SCALE GENOMIC DNA]</scope>
    <source>
        <strain evidence="4">LMG 8895</strain>
    </source>
</reference>
<comment type="caution">
    <text evidence="3">The sequence shown here is derived from an EMBL/GenBank/DDBJ whole genome shotgun (WGS) entry which is preliminary data.</text>
</comment>
<dbReference type="InterPro" id="IPR018913">
    <property type="entry name" value="BppU_N"/>
</dbReference>
<proteinExistence type="predicted"/>
<dbReference type="Pfam" id="PF10651">
    <property type="entry name" value="BppU_N"/>
    <property type="match status" value="1"/>
</dbReference>
<feature type="coiled-coil region" evidence="1">
    <location>
        <begin position="124"/>
        <end position="183"/>
    </location>
</feature>